<gene>
    <name evidence="1" type="ORF">L6452_02941</name>
</gene>
<keyword evidence="2" id="KW-1185">Reference proteome</keyword>
<reference evidence="1 2" key="2">
    <citation type="journal article" date="2022" name="Mol. Ecol. Resour.">
        <title>The genomes of chicory, endive, great burdock and yacon provide insights into Asteraceae paleo-polyploidization history and plant inulin production.</title>
        <authorList>
            <person name="Fan W."/>
            <person name="Wang S."/>
            <person name="Wang H."/>
            <person name="Wang A."/>
            <person name="Jiang F."/>
            <person name="Liu H."/>
            <person name="Zhao H."/>
            <person name="Xu D."/>
            <person name="Zhang Y."/>
        </authorList>
    </citation>
    <scope>NUCLEOTIDE SEQUENCE [LARGE SCALE GENOMIC DNA]</scope>
    <source>
        <strain evidence="2">cv. Niubang</strain>
    </source>
</reference>
<evidence type="ECO:0000313" key="2">
    <source>
        <dbReference type="Proteomes" id="UP001055879"/>
    </source>
</evidence>
<reference evidence="2" key="1">
    <citation type="journal article" date="2022" name="Mol. Ecol. Resour.">
        <title>The genomes of chicory, endive, great burdock and yacon provide insights into Asteraceae palaeo-polyploidization history and plant inulin production.</title>
        <authorList>
            <person name="Fan W."/>
            <person name="Wang S."/>
            <person name="Wang H."/>
            <person name="Wang A."/>
            <person name="Jiang F."/>
            <person name="Liu H."/>
            <person name="Zhao H."/>
            <person name="Xu D."/>
            <person name="Zhang Y."/>
        </authorList>
    </citation>
    <scope>NUCLEOTIDE SEQUENCE [LARGE SCALE GENOMIC DNA]</scope>
    <source>
        <strain evidence="2">cv. Niubang</strain>
    </source>
</reference>
<evidence type="ECO:0000313" key="1">
    <source>
        <dbReference type="EMBL" id="KAI3771773.1"/>
    </source>
</evidence>
<dbReference type="Proteomes" id="UP001055879">
    <property type="component" value="Linkage Group LG01"/>
</dbReference>
<proteinExistence type="predicted"/>
<name>A0ACB9FKA4_ARCLA</name>
<protein>
    <submittedName>
        <fullName evidence="1">Uncharacterized protein</fullName>
    </submittedName>
</protein>
<accession>A0ACB9FKA4</accession>
<comment type="caution">
    <text evidence="1">The sequence shown here is derived from an EMBL/GenBank/DDBJ whole genome shotgun (WGS) entry which is preliminary data.</text>
</comment>
<organism evidence="1 2">
    <name type="scientific">Arctium lappa</name>
    <name type="common">Greater burdock</name>
    <name type="synonym">Lappa major</name>
    <dbReference type="NCBI Taxonomy" id="4217"/>
    <lineage>
        <taxon>Eukaryota</taxon>
        <taxon>Viridiplantae</taxon>
        <taxon>Streptophyta</taxon>
        <taxon>Embryophyta</taxon>
        <taxon>Tracheophyta</taxon>
        <taxon>Spermatophyta</taxon>
        <taxon>Magnoliopsida</taxon>
        <taxon>eudicotyledons</taxon>
        <taxon>Gunneridae</taxon>
        <taxon>Pentapetalae</taxon>
        <taxon>asterids</taxon>
        <taxon>campanulids</taxon>
        <taxon>Asterales</taxon>
        <taxon>Asteraceae</taxon>
        <taxon>Carduoideae</taxon>
        <taxon>Cardueae</taxon>
        <taxon>Arctiinae</taxon>
        <taxon>Arctium</taxon>
    </lineage>
</organism>
<sequence>MDSSKFAFQAMFYTSDLMMSLGTETRPPVLVDENEFTQWQDRFMNFIERQANGENMMKSLTERPFINPNKETPPTPEEASRMKANRELKANLMLALPNSVYNRVDHCKDYPNMLWTQLEKIMLGSSVATQLRHTRFMNNFEEFNAKENETIKSVFDIFCVVLNDLRKLNVIMTELETNLKFLNALQPEWNKSCHRLRNDVRISTMQIQELYEILMTDESLVLEKKAKMDKKKKTVDPVALLTKQLSEQALSENAYTGSTEDDGEALQKAMILFSQHYQKKFQPKSGSNSSRFTSGPKVKVPELKNVACYNCGKPGHMSKECRAKVVRDSAYYRKKVELAEKRENGTALMAEEEFWLDHSDDEASNVEIAQICLVGDDQSDDSDFDTDEDEVYSEFDYKFITSQFDIMINALYDLRSKILSEKVLNSEKSDLIEKLKISLKDEKSILENTKDIFQKKLDALENSNKTYLESLTDMTKLKDKFSDKIIKLEEKFYRRDQYEQTIYMNKLRSEEALKQRWGLGFDNPQFFKQNRALSARSKKQIWKAKLNSMFDGDRCVDKFYNSDSFAVCNNVSKYSIKQMFQISKNVSYSSSDSSSDDLALSSDSCDYFFDHIPRALNLKSAHYFSIRTATNKHGSKFKWVPKSLSDSKLQASHVEGDFSQCFKNMLRCLISNIYMTKLIKIIKVMRGRSQGEVKETKNSNVYLLIKIHSKILFSQLQQILLLFLLRTPQFIQDHSKELSTLVRPSAWSEILDGMSTFSRSPSSPRRRLVFLKSVDLGMFGSIPVGSWEMMTFRCWKLKKGSNCHPRLGDDRNLVGKGYFEELNVRSVMSVMCPRGATDVSTSIRVMMMILTNGLRTIYSAGNVPLRRVDFEDKISFKVGRIVTPRISKASFQVNTEISSLQGKNKIFDFGLESLIL</sequence>
<dbReference type="EMBL" id="CM042047">
    <property type="protein sequence ID" value="KAI3771773.1"/>
    <property type="molecule type" value="Genomic_DNA"/>
</dbReference>